<dbReference type="VEuPathDB" id="FungiDB:ATEG_01029"/>
<dbReference type="HOGENOM" id="CLU_006462_1_2_1"/>
<dbReference type="RefSeq" id="XP_001208394.1">
    <property type="nucleotide sequence ID" value="XM_001208394.1"/>
</dbReference>
<keyword evidence="4" id="KW-0462">Maltose metabolism</keyword>
<dbReference type="PANTHER" id="PTHR10357:SF222">
    <property type="entry name" value="MALTASE MALT (AFU_ORTHOLOGUE AFUA_8G07070)"/>
    <property type="match status" value="1"/>
</dbReference>
<dbReference type="Proteomes" id="UP000007963">
    <property type="component" value="Unassembled WGS sequence"/>
</dbReference>
<dbReference type="GO" id="GO:0000025">
    <property type="term" value="P:maltose catabolic process"/>
    <property type="evidence" value="ECO:0007669"/>
    <property type="project" value="TreeGrafter"/>
</dbReference>
<dbReference type="Gene3D" id="3.90.400.10">
    <property type="entry name" value="Oligo-1,6-glucosidase, Domain 2"/>
    <property type="match status" value="1"/>
</dbReference>
<dbReference type="AlphaFoldDB" id="Q0CZ55"/>
<evidence type="ECO:0000256" key="4">
    <source>
        <dbReference type="ARBA" id="ARBA00026248"/>
    </source>
</evidence>
<dbReference type="Gene3D" id="2.60.40.1180">
    <property type="entry name" value="Golgi alpha-mannosidase II"/>
    <property type="match status" value="1"/>
</dbReference>
<evidence type="ECO:0000313" key="7">
    <source>
        <dbReference type="Proteomes" id="UP000007963"/>
    </source>
</evidence>
<dbReference type="InterPro" id="IPR045857">
    <property type="entry name" value="O16G_dom_2"/>
</dbReference>
<evidence type="ECO:0000256" key="1">
    <source>
        <dbReference type="ARBA" id="ARBA00008061"/>
    </source>
</evidence>
<dbReference type="Gene3D" id="3.20.20.80">
    <property type="entry name" value="Glycosidases"/>
    <property type="match status" value="1"/>
</dbReference>
<dbReference type="InterPro" id="IPR017853">
    <property type="entry name" value="GH"/>
</dbReference>
<evidence type="ECO:0000256" key="3">
    <source>
        <dbReference type="ARBA" id="ARBA00023295"/>
    </source>
</evidence>
<accession>Q0CZ55</accession>
<dbReference type="GO" id="GO:0004575">
    <property type="term" value="F:sucrose alpha-glucosidase activity"/>
    <property type="evidence" value="ECO:0007669"/>
    <property type="project" value="TreeGrafter"/>
</dbReference>
<evidence type="ECO:0000256" key="2">
    <source>
        <dbReference type="ARBA" id="ARBA00022801"/>
    </source>
</evidence>
<dbReference type="InterPro" id="IPR013780">
    <property type="entry name" value="Glyco_hydro_b"/>
</dbReference>
<dbReference type="CDD" id="cd11333">
    <property type="entry name" value="AmyAc_SI_OligoGlu_DGase"/>
    <property type="match status" value="1"/>
</dbReference>
<dbReference type="OrthoDB" id="1740265at2759"/>
<evidence type="ECO:0000313" key="6">
    <source>
        <dbReference type="EMBL" id="EAU37786.1"/>
    </source>
</evidence>
<dbReference type="OMA" id="LEDKYIF"/>
<protein>
    <recommendedName>
        <fullName evidence="5">Glycosyl hydrolase family 13 catalytic domain-containing protein</fullName>
    </recommendedName>
</protein>
<dbReference type="GO" id="GO:0033934">
    <property type="term" value="F:glucan 1,4-alpha-maltotriohydrolase activity"/>
    <property type="evidence" value="ECO:0007669"/>
    <property type="project" value="TreeGrafter"/>
</dbReference>
<dbReference type="eggNOG" id="KOG0471">
    <property type="taxonomic scope" value="Eukaryota"/>
</dbReference>
<dbReference type="GO" id="GO:0004556">
    <property type="term" value="F:alpha-amylase activity"/>
    <property type="evidence" value="ECO:0007669"/>
    <property type="project" value="TreeGrafter"/>
</dbReference>
<keyword evidence="2" id="KW-0378">Hydrolase</keyword>
<dbReference type="EMBL" id="CH476595">
    <property type="protein sequence ID" value="EAU37786.1"/>
    <property type="molecule type" value="Genomic_DNA"/>
</dbReference>
<dbReference type="GO" id="GO:0005987">
    <property type="term" value="P:sucrose catabolic process"/>
    <property type="evidence" value="ECO:0007669"/>
    <property type="project" value="TreeGrafter"/>
</dbReference>
<comment type="similarity">
    <text evidence="1">Belongs to the glycosyl hydrolase 13 family.</text>
</comment>
<dbReference type="GeneID" id="4316387"/>
<sequence>MSPHAIQLVPTGANNWWKESTVYQVYPASFKDSNGDGWGDIPGVIEKIPYLHALGVDVVWLSPHYDSPMHDMGYDISDYEKVLPAYGTVEDVEKLIDACHQRGMKLLLDLVVNHTSDQHKWFQESRSSKDNPKRDWYFWRPARYDKDGNRLPPTNWRGYFAGSTCVSIPPSVPFGANCLGTWDEHTQEYYLHLYAKEQPDLNWDNPATRKAIYDSAVRFWLDKGVDGFRVDTVNKYSKYTDFSDAPITDPKSYVQPAIGKWCNGPRIHEFLREMYDDVLEPYGDVATVGELANTPDPTHVLQYVGASAKQLSMVFHLDIGHIGMGDSLEDKYIFHPWKLTEMKSIVSKWQSFIEGTDGWTTAFCENHDNGRSVSRFGSDAPQWREQSAKMLALMMVAMTGTLFLYQGQEIGMINAPADWPIEEYQDIEGLGYYREAERQTASGVDPSRKDRIMAGLRILGRDHARLPMQWDDSVNGGFSIGKPWMRTHDLYKEINVKKQEHDPNSVLTFWKKTLQLRKEHRELFIHGAFEVVDFDNQQTFCFIKSRDERKALVALNFTPESQPFTQASKAKDMQLLVSNSPESSLDVLQPFEGRIYIS</sequence>
<dbReference type="SUPFAM" id="SSF51011">
    <property type="entry name" value="Glycosyl hydrolase domain"/>
    <property type="match status" value="1"/>
</dbReference>
<dbReference type="Pfam" id="PF00128">
    <property type="entry name" value="Alpha-amylase"/>
    <property type="match status" value="1"/>
</dbReference>
<feature type="domain" description="Glycosyl hydrolase family 13 catalytic" evidence="5">
    <location>
        <begin position="24"/>
        <end position="465"/>
    </location>
</feature>
<organism evidence="6 7">
    <name type="scientific">Aspergillus terreus (strain NIH 2624 / FGSC A1156)</name>
    <dbReference type="NCBI Taxonomy" id="341663"/>
    <lineage>
        <taxon>Eukaryota</taxon>
        <taxon>Fungi</taxon>
        <taxon>Dikarya</taxon>
        <taxon>Ascomycota</taxon>
        <taxon>Pezizomycotina</taxon>
        <taxon>Eurotiomycetes</taxon>
        <taxon>Eurotiomycetidae</taxon>
        <taxon>Eurotiales</taxon>
        <taxon>Aspergillaceae</taxon>
        <taxon>Aspergillus</taxon>
        <taxon>Aspergillus subgen. Circumdati</taxon>
    </lineage>
</organism>
<dbReference type="GO" id="GO:0004574">
    <property type="term" value="F:oligo-1,6-glucosidase activity"/>
    <property type="evidence" value="ECO:0007669"/>
    <property type="project" value="TreeGrafter"/>
</dbReference>
<dbReference type="InterPro" id="IPR006047">
    <property type="entry name" value="GH13_cat_dom"/>
</dbReference>
<dbReference type="PANTHER" id="PTHR10357">
    <property type="entry name" value="ALPHA-AMYLASE FAMILY MEMBER"/>
    <property type="match status" value="1"/>
</dbReference>
<dbReference type="FunFam" id="3.20.20.80:FF:000087">
    <property type="entry name" value="Oligo-1,6-glucosidase IMA1"/>
    <property type="match status" value="1"/>
</dbReference>
<dbReference type="FunFam" id="3.20.20.80:FF:000064">
    <property type="entry name" value="Oligo-1,6-glucosidase"/>
    <property type="match status" value="1"/>
</dbReference>
<dbReference type="STRING" id="341663.Q0CZ55"/>
<dbReference type="FunFam" id="2.60.40.1180:FF:000007">
    <property type="entry name" value="Sucrose isomerase"/>
    <property type="match status" value="1"/>
</dbReference>
<keyword evidence="3" id="KW-0326">Glycosidase</keyword>
<evidence type="ECO:0000259" key="5">
    <source>
        <dbReference type="SMART" id="SM00642"/>
    </source>
</evidence>
<proteinExistence type="inferred from homology"/>
<dbReference type="SUPFAM" id="SSF51445">
    <property type="entry name" value="(Trans)glycosidases"/>
    <property type="match status" value="1"/>
</dbReference>
<gene>
    <name evidence="6" type="ORF">ATEG_01029</name>
</gene>
<dbReference type="SMART" id="SM00642">
    <property type="entry name" value="Aamy"/>
    <property type="match status" value="1"/>
</dbReference>
<name>Q0CZ55_ASPTN</name>
<reference evidence="7" key="1">
    <citation type="submission" date="2005-09" db="EMBL/GenBank/DDBJ databases">
        <title>Annotation of the Aspergillus terreus NIH2624 genome.</title>
        <authorList>
            <person name="Birren B.W."/>
            <person name="Lander E.S."/>
            <person name="Galagan J.E."/>
            <person name="Nusbaum C."/>
            <person name="Devon K."/>
            <person name="Henn M."/>
            <person name="Ma L.-J."/>
            <person name="Jaffe D.B."/>
            <person name="Butler J."/>
            <person name="Alvarez P."/>
            <person name="Gnerre S."/>
            <person name="Grabherr M."/>
            <person name="Kleber M."/>
            <person name="Mauceli E.W."/>
            <person name="Brockman W."/>
            <person name="Rounsley S."/>
            <person name="Young S.K."/>
            <person name="LaButti K."/>
            <person name="Pushparaj V."/>
            <person name="DeCaprio D."/>
            <person name="Crawford M."/>
            <person name="Koehrsen M."/>
            <person name="Engels R."/>
            <person name="Montgomery P."/>
            <person name="Pearson M."/>
            <person name="Howarth C."/>
            <person name="Larson L."/>
            <person name="Luoma S."/>
            <person name="White J."/>
            <person name="Alvarado L."/>
            <person name="Kodira C.D."/>
            <person name="Zeng Q."/>
            <person name="Oleary S."/>
            <person name="Yandava C."/>
            <person name="Denning D.W."/>
            <person name="Nierman W.C."/>
            <person name="Milne T."/>
            <person name="Madden K."/>
        </authorList>
    </citation>
    <scope>NUCLEOTIDE SEQUENCE [LARGE SCALE GENOMIC DNA]</scope>
    <source>
        <strain evidence="7">NIH 2624 / FGSC A1156</strain>
    </source>
</reference>